<dbReference type="RefSeq" id="WP_085219037.1">
    <property type="nucleotide sequence ID" value="NZ_LT840185.1"/>
</dbReference>
<dbReference type="PANTHER" id="PTHR43792">
    <property type="entry name" value="GNAT FAMILY, PUTATIVE (AFU_ORTHOLOGUE AFUA_3G00765)-RELATED-RELATED"/>
    <property type="match status" value="1"/>
</dbReference>
<dbReference type="PANTHER" id="PTHR43792:SF16">
    <property type="entry name" value="N-ACETYLTRANSFERASE DOMAIN-CONTAINING PROTEIN"/>
    <property type="match status" value="1"/>
</dbReference>
<dbReference type="InterPro" id="IPR000182">
    <property type="entry name" value="GNAT_dom"/>
</dbReference>
<protein>
    <submittedName>
        <fullName evidence="2">Protein N-acetyltransferase, RimJ/RimL family</fullName>
    </submittedName>
</protein>
<proteinExistence type="predicted"/>
<feature type="domain" description="N-acetyltransferase" evidence="1">
    <location>
        <begin position="14"/>
        <end position="158"/>
    </location>
</feature>
<name>A0A1X7GYQ7_9SPHN</name>
<dbReference type="Pfam" id="PF13302">
    <property type="entry name" value="Acetyltransf_3"/>
    <property type="match status" value="1"/>
</dbReference>
<gene>
    <name evidence="2" type="ORF">SAMN06295910_2473</name>
</gene>
<accession>A0A1X7GYQ7</accession>
<organism evidence="2 3">
    <name type="scientific">Allosphingosinicella indica</name>
    <dbReference type="NCBI Taxonomy" id="941907"/>
    <lineage>
        <taxon>Bacteria</taxon>
        <taxon>Pseudomonadati</taxon>
        <taxon>Pseudomonadota</taxon>
        <taxon>Alphaproteobacteria</taxon>
        <taxon>Sphingomonadales</taxon>
        <taxon>Sphingomonadaceae</taxon>
        <taxon>Allosphingosinicella</taxon>
    </lineage>
</organism>
<dbReference type="InterPro" id="IPR051531">
    <property type="entry name" value="N-acetyltransferase"/>
</dbReference>
<sequence>MGGGNGVPVLATERLILRAPEAGDLDASAAMWGNEEVVRYVGGKPSTREETWARILRAHGLWSLLGYGYWAVTERVSGRFVGDVGFADFHRAIEPSIDGIPEMGWVLDVWSHGRGYAGEAVAAALQWADEILKAPLTACIIAPENAASIRVADRAGFRRFAAGEYRSAPTLIFHRKWLVA</sequence>
<dbReference type="GO" id="GO:0016747">
    <property type="term" value="F:acyltransferase activity, transferring groups other than amino-acyl groups"/>
    <property type="evidence" value="ECO:0007669"/>
    <property type="project" value="InterPro"/>
</dbReference>
<dbReference type="Proteomes" id="UP000192934">
    <property type="component" value="Chromosome I"/>
</dbReference>
<dbReference type="SUPFAM" id="SSF55729">
    <property type="entry name" value="Acyl-CoA N-acyltransferases (Nat)"/>
    <property type="match status" value="1"/>
</dbReference>
<keyword evidence="2" id="KW-0808">Transferase</keyword>
<dbReference type="OrthoDB" id="6293260at2"/>
<keyword evidence="3" id="KW-1185">Reference proteome</keyword>
<dbReference type="EMBL" id="LT840185">
    <property type="protein sequence ID" value="SMF76575.1"/>
    <property type="molecule type" value="Genomic_DNA"/>
</dbReference>
<evidence type="ECO:0000313" key="2">
    <source>
        <dbReference type="EMBL" id="SMF76575.1"/>
    </source>
</evidence>
<evidence type="ECO:0000313" key="3">
    <source>
        <dbReference type="Proteomes" id="UP000192934"/>
    </source>
</evidence>
<dbReference type="AlphaFoldDB" id="A0A1X7GYQ7"/>
<dbReference type="STRING" id="941907.SAMN06295910_2473"/>
<dbReference type="InterPro" id="IPR016181">
    <property type="entry name" value="Acyl_CoA_acyltransferase"/>
</dbReference>
<evidence type="ECO:0000259" key="1">
    <source>
        <dbReference type="Pfam" id="PF13302"/>
    </source>
</evidence>
<dbReference type="Gene3D" id="3.40.630.30">
    <property type="match status" value="1"/>
</dbReference>
<reference evidence="3" key="1">
    <citation type="submission" date="2017-04" db="EMBL/GenBank/DDBJ databases">
        <authorList>
            <person name="Varghese N."/>
            <person name="Submissions S."/>
        </authorList>
    </citation>
    <scope>NUCLEOTIDE SEQUENCE [LARGE SCALE GENOMIC DNA]</scope>
    <source>
        <strain evidence="3">Dd16</strain>
    </source>
</reference>